<protein>
    <recommendedName>
        <fullName evidence="4">DUF2975 domain-containing protein</fullName>
    </recommendedName>
</protein>
<keyword evidence="1" id="KW-1133">Transmembrane helix</keyword>
<dbReference type="InterPro" id="IPR021354">
    <property type="entry name" value="DUF2975"/>
</dbReference>
<feature type="transmembrane region" description="Helical" evidence="1">
    <location>
        <begin position="31"/>
        <end position="56"/>
    </location>
</feature>
<gene>
    <name evidence="2" type="ORF">GCM10011512_02610</name>
</gene>
<evidence type="ECO:0000256" key="1">
    <source>
        <dbReference type="SAM" id="Phobius"/>
    </source>
</evidence>
<feature type="transmembrane region" description="Helical" evidence="1">
    <location>
        <begin position="96"/>
        <end position="117"/>
    </location>
</feature>
<organism evidence="2 3">
    <name type="scientific">Tersicoccus solisilvae</name>
    <dbReference type="NCBI Taxonomy" id="1882339"/>
    <lineage>
        <taxon>Bacteria</taxon>
        <taxon>Bacillati</taxon>
        <taxon>Actinomycetota</taxon>
        <taxon>Actinomycetes</taxon>
        <taxon>Micrococcales</taxon>
        <taxon>Micrococcaceae</taxon>
        <taxon>Tersicoccus</taxon>
    </lineage>
</organism>
<name>A0ABQ1NKE6_9MICC</name>
<keyword evidence="1" id="KW-0472">Membrane</keyword>
<sequence length="135" mass="14087">MIAAGVLSAAWSADQLTSFLPELAPVQDQLVAAALAFGVCIEALLAITGVLVGYIRTDRIFRPSALRLVDALVVAVVAATVVVIVALFFIPGPPQLFLLVEAGIPVAATMTLVLLVLRSLLSRAVAMHGELDEVV</sequence>
<accession>A0ABQ1NKE6</accession>
<comment type="caution">
    <text evidence="2">The sequence shown here is derived from an EMBL/GenBank/DDBJ whole genome shotgun (WGS) entry which is preliminary data.</text>
</comment>
<dbReference type="Pfam" id="PF11188">
    <property type="entry name" value="DUF2975"/>
    <property type="match status" value="1"/>
</dbReference>
<proteinExistence type="predicted"/>
<evidence type="ECO:0000313" key="3">
    <source>
        <dbReference type="Proteomes" id="UP000597761"/>
    </source>
</evidence>
<reference evidence="3" key="1">
    <citation type="journal article" date="2019" name="Int. J. Syst. Evol. Microbiol.">
        <title>The Global Catalogue of Microorganisms (GCM) 10K type strain sequencing project: providing services to taxonomists for standard genome sequencing and annotation.</title>
        <authorList>
            <consortium name="The Broad Institute Genomics Platform"/>
            <consortium name="The Broad Institute Genome Sequencing Center for Infectious Disease"/>
            <person name="Wu L."/>
            <person name="Ma J."/>
        </authorList>
    </citation>
    <scope>NUCLEOTIDE SEQUENCE [LARGE SCALE GENOMIC DNA]</scope>
    <source>
        <strain evidence="3">CGMCC 1.15480</strain>
    </source>
</reference>
<keyword evidence="3" id="KW-1185">Reference proteome</keyword>
<evidence type="ECO:0008006" key="4">
    <source>
        <dbReference type="Google" id="ProtNLM"/>
    </source>
</evidence>
<dbReference type="EMBL" id="BMJI01000001">
    <property type="protein sequence ID" value="GGC79437.1"/>
    <property type="molecule type" value="Genomic_DNA"/>
</dbReference>
<feature type="transmembrane region" description="Helical" evidence="1">
    <location>
        <begin position="68"/>
        <end position="90"/>
    </location>
</feature>
<evidence type="ECO:0000313" key="2">
    <source>
        <dbReference type="EMBL" id="GGC79437.1"/>
    </source>
</evidence>
<keyword evidence="1" id="KW-0812">Transmembrane</keyword>
<dbReference type="Proteomes" id="UP000597761">
    <property type="component" value="Unassembled WGS sequence"/>
</dbReference>